<organism evidence="4 5">
    <name type="scientific">Paracidovorax cattleyae</name>
    <dbReference type="NCBI Taxonomy" id="80868"/>
    <lineage>
        <taxon>Bacteria</taxon>
        <taxon>Pseudomonadati</taxon>
        <taxon>Pseudomonadota</taxon>
        <taxon>Betaproteobacteria</taxon>
        <taxon>Burkholderiales</taxon>
        <taxon>Comamonadaceae</taxon>
        <taxon>Paracidovorax</taxon>
    </lineage>
</organism>
<accession>A0A1H0UYB6</accession>
<dbReference type="Proteomes" id="UP000199317">
    <property type="component" value="Unassembled WGS sequence"/>
</dbReference>
<evidence type="ECO:0000256" key="2">
    <source>
        <dbReference type="SAM" id="Coils"/>
    </source>
</evidence>
<evidence type="ECO:0000256" key="1">
    <source>
        <dbReference type="ARBA" id="ARBA00007189"/>
    </source>
</evidence>
<reference evidence="5" key="1">
    <citation type="submission" date="2016-10" db="EMBL/GenBank/DDBJ databases">
        <authorList>
            <person name="Varghese N."/>
            <person name="Submissions S."/>
        </authorList>
    </citation>
    <scope>NUCLEOTIDE SEQUENCE [LARGE SCALE GENOMIC DNA]</scope>
    <source>
        <strain evidence="5">DSM 17101</strain>
    </source>
</reference>
<evidence type="ECO:0000256" key="3">
    <source>
        <dbReference type="SAM" id="MobiDB-lite"/>
    </source>
</evidence>
<gene>
    <name evidence="4" type="ORF">SAMN04489708_12258</name>
</gene>
<feature type="coiled-coil region" evidence="2">
    <location>
        <begin position="23"/>
        <end position="98"/>
    </location>
</feature>
<feature type="region of interest" description="Disordered" evidence="3">
    <location>
        <begin position="151"/>
        <end position="170"/>
    </location>
</feature>
<name>A0A1H0UYB6_9BURK</name>
<dbReference type="AlphaFoldDB" id="A0A1H0UYB6"/>
<proteinExistence type="inferred from homology"/>
<keyword evidence="2" id="KW-0175">Coiled coil</keyword>
<dbReference type="Pfam" id="PF10087">
    <property type="entry name" value="DUF2325"/>
    <property type="match status" value="1"/>
</dbReference>
<dbReference type="RefSeq" id="WP_092836541.1">
    <property type="nucleotide sequence ID" value="NZ_FNJL01000022.1"/>
</dbReference>
<dbReference type="InterPro" id="IPR016772">
    <property type="entry name" value="UCP020408"/>
</dbReference>
<dbReference type="OrthoDB" id="5296275at2"/>
<protein>
    <recommendedName>
        <fullName evidence="6">DUF2325 domain-containing protein</fullName>
    </recommendedName>
</protein>
<evidence type="ECO:0008006" key="6">
    <source>
        <dbReference type="Google" id="ProtNLM"/>
    </source>
</evidence>
<evidence type="ECO:0000313" key="5">
    <source>
        <dbReference type="Proteomes" id="UP000199317"/>
    </source>
</evidence>
<comment type="similarity">
    <text evidence="1">Belongs to the UPF0751 family.</text>
</comment>
<sequence>MEGFPGPVLDEHRALLAEYGRAQRRCSRDLAEQARQIEALQAEVVRLRARALVAETALAYVQEDRRRQDEALPGLRRRRVLARQVEGLTQRLQGLMREVLHWQWRAATRADAAPAAGAATGAAERAPPPLPPPHAVVCVARGPGGALVARPFGAGESSAPGDAGQAGAASSLPGDAAALEASLRAADFVICQTGCVGHDDYWRVQDHCRRTGKPCVLVDQPQVVHVMRGMVRAVPAEG</sequence>
<dbReference type="EMBL" id="FNJL01000022">
    <property type="protein sequence ID" value="SDP71262.1"/>
    <property type="molecule type" value="Genomic_DNA"/>
</dbReference>
<evidence type="ECO:0000313" key="4">
    <source>
        <dbReference type="EMBL" id="SDP71262.1"/>
    </source>
</evidence>
<keyword evidence="5" id="KW-1185">Reference proteome</keyword>